<proteinExistence type="predicted"/>
<dbReference type="AlphaFoldDB" id="A0A420B824"/>
<accession>A0A420B824</accession>
<sequence>MVVYATGMIPYMKNTDNMNKEIFEKKPLIKKSLLQRWFKQEPDENCVIEINNLFANKPIESVSIHDMELIVSKYGTNVYKSFGLNMEEFYITYINECCKNGIISEFELDNIRHLQSLLLIADHTATYYRQKLGIDVIDREYIKLLKNSMLDNNDFAHFNKLVQFFDIGDTILKGIKDKRNTQFVDSLAKPFIAKKRISYREFHELEQSLEIRNIKFPAHSKQMLNKYLSYWKLEKEPLQQWGTNQEIIKNEICLYEESNIDWFELRSDRGYSSYKLIKRGTIVMTNKKMYFFASDSSSKLAYTQIANILALPDQVLFKKYKGKEPKLVSKKDQVIFEIMMKKIWNAHLSQNWPS</sequence>
<comment type="caution">
    <text evidence="1">The sequence shown here is derived from an EMBL/GenBank/DDBJ whole genome shotgun (WGS) entry which is preliminary data.</text>
</comment>
<dbReference type="Proteomes" id="UP000286246">
    <property type="component" value="Unassembled WGS sequence"/>
</dbReference>
<evidence type="ECO:0000313" key="2">
    <source>
        <dbReference type="Proteomes" id="UP000286246"/>
    </source>
</evidence>
<organism evidence="1 2">
    <name type="scientific">Sphingobacterium detergens</name>
    <dbReference type="NCBI Taxonomy" id="1145106"/>
    <lineage>
        <taxon>Bacteria</taxon>
        <taxon>Pseudomonadati</taxon>
        <taxon>Bacteroidota</taxon>
        <taxon>Sphingobacteriia</taxon>
        <taxon>Sphingobacteriales</taxon>
        <taxon>Sphingobacteriaceae</taxon>
        <taxon>Sphingobacterium</taxon>
    </lineage>
</organism>
<evidence type="ECO:0000313" key="1">
    <source>
        <dbReference type="EMBL" id="RKE52765.1"/>
    </source>
</evidence>
<name>A0A420B824_SPHD1</name>
<protein>
    <submittedName>
        <fullName evidence="1">Uncharacterized protein</fullName>
    </submittedName>
</protein>
<dbReference type="EMBL" id="RAPY01000002">
    <property type="protein sequence ID" value="RKE52765.1"/>
    <property type="molecule type" value="Genomic_DNA"/>
</dbReference>
<keyword evidence="2" id="KW-1185">Reference proteome</keyword>
<reference evidence="1 2" key="1">
    <citation type="submission" date="2018-09" db="EMBL/GenBank/DDBJ databases">
        <title>Genomic Encyclopedia of Type Strains, Phase III (KMG-III): the genomes of soil and plant-associated and newly described type strains.</title>
        <authorList>
            <person name="Whitman W."/>
        </authorList>
    </citation>
    <scope>NUCLEOTIDE SEQUENCE [LARGE SCALE GENOMIC DNA]</scope>
    <source>
        <strain evidence="1 2">CECT 7938</strain>
    </source>
</reference>
<gene>
    <name evidence="1" type="ORF">DFQ12_3011</name>
</gene>